<reference evidence="3 4" key="1">
    <citation type="submission" date="2019-01" db="EMBL/GenBank/DDBJ databases">
        <title>Complete sequence and annotation of the Mycoplasma phocirhinis strain 852T genome.</title>
        <authorList>
            <person name="Frasca S.Jr."/>
            <person name="Kutish G.F."/>
            <person name="Castellanos Gell J."/>
            <person name="Michaels D.L."/>
            <person name="Brown D.R."/>
        </authorList>
    </citation>
    <scope>NUCLEOTIDE SEQUENCE [LARGE SCALE GENOMIC DNA]</scope>
    <source>
        <strain evidence="3 4">852</strain>
    </source>
</reference>
<dbReference type="OrthoDB" id="2040956at2"/>
<dbReference type="RefSeq" id="WP_130429354.1">
    <property type="nucleotide sequence ID" value="NZ_CP034841.1"/>
</dbReference>
<evidence type="ECO:0000313" key="4">
    <source>
        <dbReference type="Proteomes" id="UP000289326"/>
    </source>
</evidence>
<proteinExistence type="predicted"/>
<dbReference type="EMBL" id="CP034841">
    <property type="protein sequence ID" value="QBF34577.1"/>
    <property type="molecule type" value="Genomic_DNA"/>
</dbReference>
<dbReference type="GO" id="GO:0004175">
    <property type="term" value="F:endopeptidase activity"/>
    <property type="evidence" value="ECO:0007669"/>
    <property type="project" value="TreeGrafter"/>
</dbReference>
<keyword evidence="1" id="KW-0175">Coiled coil</keyword>
<keyword evidence="4" id="KW-1185">Reference proteome</keyword>
<dbReference type="PANTHER" id="PTHR32060">
    <property type="entry name" value="TAIL-SPECIFIC PROTEASE"/>
    <property type="match status" value="1"/>
</dbReference>
<dbReference type="SMART" id="SM00245">
    <property type="entry name" value="TSPc"/>
    <property type="match status" value="1"/>
</dbReference>
<gene>
    <name evidence="3" type="ORF">EG856_01395</name>
</gene>
<dbReference type="Proteomes" id="UP000289326">
    <property type="component" value="Chromosome"/>
</dbReference>
<feature type="coiled-coil region" evidence="1">
    <location>
        <begin position="331"/>
        <end position="358"/>
    </location>
</feature>
<dbReference type="Pfam" id="PF03572">
    <property type="entry name" value="Peptidase_S41"/>
    <property type="match status" value="1"/>
</dbReference>
<feature type="domain" description="Tail specific protease" evidence="2">
    <location>
        <begin position="338"/>
        <end position="566"/>
    </location>
</feature>
<dbReference type="GO" id="GO:0008236">
    <property type="term" value="F:serine-type peptidase activity"/>
    <property type="evidence" value="ECO:0007669"/>
    <property type="project" value="InterPro"/>
</dbReference>
<dbReference type="GO" id="GO:0006508">
    <property type="term" value="P:proteolysis"/>
    <property type="evidence" value="ECO:0007669"/>
    <property type="project" value="InterPro"/>
</dbReference>
<accession>A0A4P6MTC0</accession>
<dbReference type="AlphaFoldDB" id="A0A4P6MTC0"/>
<sequence>MKFKLKSKFIPLITAVTLPTISLTSCFSSSDKKIYVTEQIPNELTLLANVNFNNLSREYLIKNQNINIFENKTNKNIYINVNEIFKKLNGFFDLKKLSKIDVVDAKAIIQKNNGDVVEFSTTDDKLVFTDSQAFDLSKSSLTHNYNQYLHFLDTTFKSLRSKDELLPTLNLKKYDMPIYTQDKNIYMPLSLFNLLFMSQNYYNLQYNGTSLLGYDYENSHSFAHPKYVKFYRDANWTSTSEQRLNNYNFLALLFDNFYGLSNELYKRHNSSDFNEFTHITGLYDKIIDQNYSTYSNAYEQLWYVYLNELHSRIITEGYLAPTNDNVNKSDSRQLSSKYADYEKTLTKLQDLRALEKQKNSAVIEGNIARIKLDAFLSGSKEEINSKQPYLYDSYELMKAAIAKIKRLDPQNKVKSIVIDISQNGGGSSAALEKVVGFLTKKPFNVFIQDRITKAYVDLKIGVDTNSDNKYNNKDGYDEYNWYLLTGINTFSAANLFAHVVKQTGIAKIIGQKSGGGMFAVLPTVLPDGTNVDISGPIAYSAASDNVNTVEDLPISEFGVEPDYLYPYDDFYDLEKLSKFINGIENIN</sequence>
<evidence type="ECO:0000313" key="3">
    <source>
        <dbReference type="EMBL" id="QBF34577.1"/>
    </source>
</evidence>
<dbReference type="Gene3D" id="3.90.226.10">
    <property type="entry name" value="2-enoyl-CoA Hydratase, Chain A, domain 1"/>
    <property type="match status" value="1"/>
</dbReference>
<dbReference type="KEGG" id="mphi:EG856_01395"/>
<dbReference type="InterPro" id="IPR005151">
    <property type="entry name" value="Tail-specific_protease"/>
</dbReference>
<dbReference type="SUPFAM" id="SSF52096">
    <property type="entry name" value="ClpP/crotonase"/>
    <property type="match status" value="1"/>
</dbReference>
<dbReference type="InterPro" id="IPR029045">
    <property type="entry name" value="ClpP/crotonase-like_dom_sf"/>
</dbReference>
<dbReference type="PROSITE" id="PS51257">
    <property type="entry name" value="PROKAR_LIPOPROTEIN"/>
    <property type="match status" value="1"/>
</dbReference>
<dbReference type="PANTHER" id="PTHR32060:SF30">
    <property type="entry name" value="CARBOXY-TERMINAL PROCESSING PROTEASE CTPA"/>
    <property type="match status" value="1"/>
</dbReference>
<organism evidence="3 4">
    <name type="scientific">Mycoplasmopsis phocirhinis</name>
    <dbReference type="NCBI Taxonomy" id="142650"/>
    <lineage>
        <taxon>Bacteria</taxon>
        <taxon>Bacillati</taxon>
        <taxon>Mycoplasmatota</taxon>
        <taxon>Mycoplasmoidales</taxon>
        <taxon>Metamycoplasmataceae</taxon>
        <taxon>Mycoplasmopsis</taxon>
    </lineage>
</organism>
<dbReference type="GO" id="GO:0030288">
    <property type="term" value="C:outer membrane-bounded periplasmic space"/>
    <property type="evidence" value="ECO:0007669"/>
    <property type="project" value="TreeGrafter"/>
</dbReference>
<protein>
    <recommendedName>
        <fullName evidence="2">Tail specific protease domain-containing protein</fullName>
    </recommendedName>
</protein>
<evidence type="ECO:0000259" key="2">
    <source>
        <dbReference type="SMART" id="SM00245"/>
    </source>
</evidence>
<name>A0A4P6MTC0_9BACT</name>
<evidence type="ECO:0000256" key="1">
    <source>
        <dbReference type="SAM" id="Coils"/>
    </source>
</evidence>
<dbReference type="GO" id="GO:0007165">
    <property type="term" value="P:signal transduction"/>
    <property type="evidence" value="ECO:0007669"/>
    <property type="project" value="TreeGrafter"/>
</dbReference>